<keyword evidence="14" id="KW-0805">Transcription regulation</keyword>
<keyword evidence="8" id="KW-0597">Phosphoprotein</keyword>
<dbReference type="GO" id="GO:0006310">
    <property type="term" value="P:DNA recombination"/>
    <property type="evidence" value="ECO:0007669"/>
    <property type="project" value="UniProtKB-KW"/>
</dbReference>
<name>A0AAE0ZUQ9_9GAST</name>
<evidence type="ECO:0000313" key="26">
    <source>
        <dbReference type="EMBL" id="KAK3775762.1"/>
    </source>
</evidence>
<evidence type="ECO:0000313" key="27">
    <source>
        <dbReference type="Proteomes" id="UP001283361"/>
    </source>
</evidence>
<dbReference type="GO" id="GO:0034451">
    <property type="term" value="C:centriolar satellite"/>
    <property type="evidence" value="ECO:0007669"/>
    <property type="project" value="UniProtKB-SubCell"/>
</dbReference>
<dbReference type="GO" id="GO:0071339">
    <property type="term" value="C:MLL1 complex"/>
    <property type="evidence" value="ECO:0007669"/>
    <property type="project" value="InterPro"/>
</dbReference>
<accession>A0AAE0ZUQ9</accession>
<evidence type="ECO:0000256" key="10">
    <source>
        <dbReference type="ARBA" id="ARBA00022838"/>
    </source>
</evidence>
<dbReference type="PROSITE" id="PS50006">
    <property type="entry name" value="FHA_DOMAIN"/>
    <property type="match status" value="1"/>
</dbReference>
<dbReference type="GO" id="GO:0005764">
    <property type="term" value="C:lysosome"/>
    <property type="evidence" value="ECO:0007669"/>
    <property type="project" value="UniProtKB-SubCell"/>
</dbReference>
<evidence type="ECO:0000256" key="5">
    <source>
        <dbReference type="ARBA" id="ARBA00004647"/>
    </source>
</evidence>
<comment type="subcellular location">
    <subcellularLocation>
        <location evidence="4">Chromosome</location>
        <location evidence="4">Centromere</location>
        <location evidence="4">Kinetochore</location>
    </subcellularLocation>
    <subcellularLocation>
        <location evidence="3">Cytoplasm</location>
        <location evidence="3">Cytoskeleton</location>
        <location evidence="3">Microtubule organizing center</location>
        <location evidence="3">Centrosome</location>
        <location evidence="3">Centriolar satellite</location>
    </subcellularLocation>
    <subcellularLocation>
        <location evidence="5">Cytoplasm</location>
        <location evidence="5">Cytoskeleton</location>
        <location evidence="5">Spindle pole</location>
    </subcellularLocation>
    <subcellularLocation>
        <location evidence="1">Lysosome</location>
    </subcellularLocation>
    <subcellularLocation>
        <location evidence="2">Nucleus</location>
        <location evidence="2">Nucleolus</location>
    </subcellularLocation>
</comment>
<dbReference type="PANTHER" id="PTHR13233">
    <property type="entry name" value="MICROSPHERULE PROTEIN 1"/>
    <property type="match status" value="1"/>
</dbReference>
<keyword evidence="7" id="KW-0963">Cytoplasm</keyword>
<dbReference type="Gene3D" id="2.60.200.20">
    <property type="match status" value="1"/>
</dbReference>
<evidence type="ECO:0000256" key="23">
    <source>
        <dbReference type="ARBA" id="ARBA00068815"/>
    </source>
</evidence>
<dbReference type="GO" id="GO:0002151">
    <property type="term" value="F:G-quadruplex RNA binding"/>
    <property type="evidence" value="ECO:0007669"/>
    <property type="project" value="InterPro"/>
</dbReference>
<dbReference type="Proteomes" id="UP001283361">
    <property type="component" value="Unassembled WGS sequence"/>
</dbReference>
<dbReference type="InterPro" id="IPR037912">
    <property type="entry name" value="MCRS1"/>
</dbReference>
<organism evidence="26 27">
    <name type="scientific">Elysia crispata</name>
    <name type="common">lettuce slug</name>
    <dbReference type="NCBI Taxonomy" id="231223"/>
    <lineage>
        <taxon>Eukaryota</taxon>
        <taxon>Metazoa</taxon>
        <taxon>Spiralia</taxon>
        <taxon>Lophotrochozoa</taxon>
        <taxon>Mollusca</taxon>
        <taxon>Gastropoda</taxon>
        <taxon>Heterobranchia</taxon>
        <taxon>Euthyneura</taxon>
        <taxon>Panpulmonata</taxon>
        <taxon>Sacoglossa</taxon>
        <taxon>Placobranchoidea</taxon>
        <taxon>Plakobranchidae</taxon>
        <taxon>Elysia</taxon>
    </lineage>
</organism>
<evidence type="ECO:0000256" key="4">
    <source>
        <dbReference type="ARBA" id="ARBA00004629"/>
    </source>
</evidence>
<evidence type="ECO:0000256" key="21">
    <source>
        <dbReference type="ARBA" id="ARBA00023242"/>
    </source>
</evidence>
<dbReference type="GO" id="GO:0006325">
    <property type="term" value="P:chromatin organization"/>
    <property type="evidence" value="ECO:0007669"/>
    <property type="project" value="UniProtKB-KW"/>
</dbReference>
<reference evidence="26" key="1">
    <citation type="journal article" date="2023" name="G3 (Bethesda)">
        <title>A reference genome for the long-term kleptoplast-retaining sea slug Elysia crispata morphotype clarki.</title>
        <authorList>
            <person name="Eastman K.E."/>
            <person name="Pendleton A.L."/>
            <person name="Shaikh M.A."/>
            <person name="Suttiyut T."/>
            <person name="Ogas R."/>
            <person name="Tomko P."/>
            <person name="Gavelis G."/>
            <person name="Widhalm J.R."/>
            <person name="Wisecaver J.H."/>
        </authorList>
    </citation>
    <scope>NUCLEOTIDE SEQUENCE</scope>
    <source>
        <strain evidence="26">ECLA1</strain>
    </source>
</reference>
<dbReference type="SUPFAM" id="SSF49879">
    <property type="entry name" value="SMAD/FHA domain"/>
    <property type="match status" value="1"/>
</dbReference>
<evidence type="ECO:0000256" key="13">
    <source>
        <dbReference type="ARBA" id="ARBA00022990"/>
    </source>
</evidence>
<keyword evidence="22" id="KW-0137">Centromere</keyword>
<dbReference type="InterPro" id="IPR025999">
    <property type="entry name" value="MCRS_N"/>
</dbReference>
<evidence type="ECO:0000256" key="20">
    <source>
        <dbReference type="ARBA" id="ARBA00023228"/>
    </source>
</evidence>
<dbReference type="FunFam" id="2.60.200.20:FF:000007">
    <property type="entry name" value="microspherule protein 1 isoform X1"/>
    <property type="match status" value="1"/>
</dbReference>
<protein>
    <recommendedName>
        <fullName evidence="23">Microspherule protein 1</fullName>
    </recommendedName>
    <alternativeName>
        <fullName evidence="24">58 kDa microspherule protein</fullName>
    </alternativeName>
</protein>
<keyword evidence="9" id="KW-0227">DNA damage</keyword>
<comment type="caution">
    <text evidence="26">The sequence shown here is derived from an EMBL/GenBank/DDBJ whole genome shotgun (WGS) entry which is preliminary data.</text>
</comment>
<evidence type="ECO:0000256" key="17">
    <source>
        <dbReference type="ARBA" id="ARBA00023172"/>
    </source>
</evidence>
<keyword evidence="16" id="KW-0804">Transcription</keyword>
<evidence type="ECO:0000256" key="1">
    <source>
        <dbReference type="ARBA" id="ARBA00004371"/>
    </source>
</evidence>
<evidence type="ECO:0000256" key="12">
    <source>
        <dbReference type="ARBA" id="ARBA00022853"/>
    </source>
</evidence>
<evidence type="ECO:0000256" key="18">
    <source>
        <dbReference type="ARBA" id="ARBA00023204"/>
    </source>
</evidence>
<sequence>EGDDEMVEQELALVDRRNKREIRHLEQELPKWQVLVDSVTGISMPDFDSQTLGVLRGRLVRYLMRSREISLGRRTKDNHVDVDLSLEGPAWKVSRRQGIIKLRNSGDFFIANEGKRPILVDGKPVMCGNKQKLNNNSVVEISCLRFTFLINQDVINSIRADATKPAVTSVAATAT</sequence>
<gene>
    <name evidence="26" type="ORF">RRG08_047954</name>
</gene>
<evidence type="ECO:0000259" key="25">
    <source>
        <dbReference type="PROSITE" id="PS50006"/>
    </source>
</evidence>
<feature type="domain" description="FHA" evidence="25">
    <location>
        <begin position="69"/>
        <end position="125"/>
    </location>
</feature>
<keyword evidence="19" id="KW-0206">Cytoskeleton</keyword>
<dbReference type="SMART" id="SM00240">
    <property type="entry name" value="FHA"/>
    <property type="match status" value="1"/>
</dbReference>
<dbReference type="InterPro" id="IPR000253">
    <property type="entry name" value="FHA_dom"/>
</dbReference>
<keyword evidence="20" id="KW-0458">Lysosome</keyword>
<dbReference type="Pfam" id="PF00498">
    <property type="entry name" value="FHA"/>
    <property type="match status" value="1"/>
</dbReference>
<proteinExistence type="predicted"/>
<feature type="non-terminal residue" evidence="26">
    <location>
        <position position="1"/>
    </location>
</feature>
<evidence type="ECO:0000256" key="6">
    <source>
        <dbReference type="ARBA" id="ARBA00022454"/>
    </source>
</evidence>
<dbReference type="GO" id="GO:0000776">
    <property type="term" value="C:kinetochore"/>
    <property type="evidence" value="ECO:0007669"/>
    <property type="project" value="UniProtKB-KW"/>
</dbReference>
<evidence type="ECO:0000256" key="14">
    <source>
        <dbReference type="ARBA" id="ARBA00023015"/>
    </source>
</evidence>
<dbReference type="GO" id="GO:0006281">
    <property type="term" value="P:DNA repair"/>
    <property type="evidence" value="ECO:0007669"/>
    <property type="project" value="UniProtKB-KW"/>
</dbReference>
<keyword evidence="12" id="KW-0156">Chromatin regulator</keyword>
<evidence type="ECO:0000256" key="7">
    <source>
        <dbReference type="ARBA" id="ARBA00022490"/>
    </source>
</evidence>
<evidence type="ECO:0000256" key="22">
    <source>
        <dbReference type="ARBA" id="ARBA00023328"/>
    </source>
</evidence>
<dbReference type="InterPro" id="IPR008984">
    <property type="entry name" value="SMAD_FHA_dom_sf"/>
</dbReference>
<dbReference type="EMBL" id="JAWDGP010003273">
    <property type="protein sequence ID" value="KAK3775762.1"/>
    <property type="molecule type" value="Genomic_DNA"/>
</dbReference>
<dbReference type="GO" id="GO:0051052">
    <property type="term" value="P:regulation of DNA metabolic process"/>
    <property type="evidence" value="ECO:0007669"/>
    <property type="project" value="UniProtKB-ARBA"/>
</dbReference>
<keyword evidence="21" id="KW-0539">Nucleus</keyword>
<evidence type="ECO:0000256" key="15">
    <source>
        <dbReference type="ARBA" id="ARBA00023054"/>
    </source>
</evidence>
<keyword evidence="18" id="KW-0234">DNA repair</keyword>
<keyword evidence="10" id="KW-0995">Kinetochore</keyword>
<evidence type="ECO:0000256" key="24">
    <source>
        <dbReference type="ARBA" id="ARBA00075730"/>
    </source>
</evidence>
<keyword evidence="17" id="KW-0233">DNA recombination</keyword>
<evidence type="ECO:0000256" key="11">
    <source>
        <dbReference type="ARBA" id="ARBA00022843"/>
    </source>
</evidence>
<dbReference type="PANTHER" id="PTHR13233:SF0">
    <property type="entry name" value="MICROSPHERULE PROTEIN 1"/>
    <property type="match status" value="1"/>
</dbReference>
<evidence type="ECO:0000256" key="19">
    <source>
        <dbReference type="ARBA" id="ARBA00023212"/>
    </source>
</evidence>
<dbReference type="GO" id="GO:0031011">
    <property type="term" value="C:Ino80 complex"/>
    <property type="evidence" value="ECO:0007669"/>
    <property type="project" value="InterPro"/>
</dbReference>
<evidence type="ECO:0000256" key="9">
    <source>
        <dbReference type="ARBA" id="ARBA00022763"/>
    </source>
</evidence>
<evidence type="ECO:0000256" key="16">
    <source>
        <dbReference type="ARBA" id="ARBA00023163"/>
    </source>
</evidence>
<dbReference type="GO" id="GO:0000922">
    <property type="term" value="C:spindle pole"/>
    <property type="evidence" value="ECO:0007669"/>
    <property type="project" value="UniProtKB-SubCell"/>
</dbReference>
<dbReference type="GO" id="GO:0044545">
    <property type="term" value="C:NSL complex"/>
    <property type="evidence" value="ECO:0007669"/>
    <property type="project" value="TreeGrafter"/>
</dbReference>
<keyword evidence="27" id="KW-1185">Reference proteome</keyword>
<evidence type="ECO:0000256" key="8">
    <source>
        <dbReference type="ARBA" id="ARBA00022553"/>
    </source>
</evidence>
<keyword evidence="11" id="KW-0832">Ubl conjugation</keyword>
<dbReference type="AlphaFoldDB" id="A0AAE0ZUQ9"/>
<keyword evidence="15" id="KW-0175">Coiled coil</keyword>
<keyword evidence="6" id="KW-0158">Chromosome</keyword>
<dbReference type="GO" id="GO:0005730">
    <property type="term" value="C:nucleolus"/>
    <property type="evidence" value="ECO:0007669"/>
    <property type="project" value="UniProtKB-SubCell"/>
</dbReference>
<dbReference type="Pfam" id="PF13325">
    <property type="entry name" value="MCRS_N"/>
    <property type="match status" value="1"/>
</dbReference>
<evidence type="ECO:0000256" key="3">
    <source>
        <dbReference type="ARBA" id="ARBA00004607"/>
    </source>
</evidence>
<dbReference type="GO" id="GO:0033044">
    <property type="term" value="P:regulation of chromosome organization"/>
    <property type="evidence" value="ECO:0007669"/>
    <property type="project" value="UniProtKB-ARBA"/>
</dbReference>
<evidence type="ECO:0000256" key="2">
    <source>
        <dbReference type="ARBA" id="ARBA00004604"/>
    </source>
</evidence>
<keyword evidence="13" id="KW-0007">Acetylation</keyword>
<dbReference type="GO" id="GO:0045944">
    <property type="term" value="P:positive regulation of transcription by RNA polymerase II"/>
    <property type="evidence" value="ECO:0007669"/>
    <property type="project" value="TreeGrafter"/>
</dbReference>
<dbReference type="CDD" id="cd22687">
    <property type="entry name" value="FHA_MCRS1"/>
    <property type="match status" value="1"/>
</dbReference>